<dbReference type="KEGG" id="tna:CTN_1249"/>
<evidence type="ECO:0000256" key="1">
    <source>
        <dbReference type="SAM" id="Phobius"/>
    </source>
</evidence>
<dbReference type="STRING" id="309803.CTN_1249"/>
<dbReference type="Proteomes" id="UP000000445">
    <property type="component" value="Chromosome"/>
</dbReference>
<evidence type="ECO:0000313" key="3">
    <source>
        <dbReference type="Proteomes" id="UP000000445"/>
    </source>
</evidence>
<feature type="transmembrane region" description="Helical" evidence="1">
    <location>
        <begin position="52"/>
        <end position="67"/>
    </location>
</feature>
<sequence>MISCLVEVSEMSGVKTYDPTSWRPKHLDLLLSAVIAFSLPAVAGWLYDLSGVLIPMLIYYSLAWGLVKLRRGVVGYGTPFPKKPPKWFYVNVLVILTALFFAYQARIRVEEVDRFGVLLTALLWAPVNASTEQILWLYLFDSWDLYPEKPRLRYRLAGLVFFAAFVGLIHTMFWTKFLHVASPEGFFGVAFVLMTTISGFIHIVVWRQSGNMVFTFIPHFLLNLGLLFWTGYSIVPYLWR</sequence>
<protein>
    <recommendedName>
        <fullName evidence="4">Abortive infection protein</fullName>
    </recommendedName>
</protein>
<evidence type="ECO:0008006" key="4">
    <source>
        <dbReference type="Google" id="ProtNLM"/>
    </source>
</evidence>
<evidence type="ECO:0000313" key="2">
    <source>
        <dbReference type="EMBL" id="ACM23425.1"/>
    </source>
</evidence>
<name>B9K8Z2_THENN</name>
<feature type="transmembrane region" description="Helical" evidence="1">
    <location>
        <begin position="152"/>
        <end position="173"/>
    </location>
</feature>
<proteinExistence type="predicted"/>
<dbReference type="EMBL" id="CP000916">
    <property type="protein sequence ID" value="ACM23425.1"/>
    <property type="molecule type" value="Genomic_DNA"/>
</dbReference>
<feature type="transmembrane region" description="Helical" evidence="1">
    <location>
        <begin position="87"/>
        <end position="105"/>
    </location>
</feature>
<keyword evidence="1" id="KW-0472">Membrane</keyword>
<feature type="transmembrane region" description="Helical" evidence="1">
    <location>
        <begin position="213"/>
        <end position="239"/>
    </location>
</feature>
<dbReference type="AlphaFoldDB" id="B9K8Z2"/>
<keyword evidence="3" id="KW-1185">Reference proteome</keyword>
<dbReference type="HOGENOM" id="CLU_1204320_0_0_0"/>
<keyword evidence="1" id="KW-0812">Transmembrane</keyword>
<keyword evidence="1" id="KW-1133">Transmembrane helix</keyword>
<feature type="transmembrane region" description="Helical" evidence="1">
    <location>
        <begin position="185"/>
        <end position="206"/>
    </location>
</feature>
<organism evidence="2 3">
    <name type="scientific">Thermotoga neapolitana (strain ATCC 49049 / DSM 4359 / NBRC 107923 / NS-E)</name>
    <dbReference type="NCBI Taxonomy" id="309803"/>
    <lineage>
        <taxon>Bacteria</taxon>
        <taxon>Thermotogati</taxon>
        <taxon>Thermotogota</taxon>
        <taxon>Thermotogae</taxon>
        <taxon>Thermotogales</taxon>
        <taxon>Thermotogaceae</taxon>
        <taxon>Thermotoga</taxon>
    </lineage>
</organism>
<accession>B9K8Z2</accession>
<gene>
    <name evidence="2" type="ordered locus">CTN_1249</name>
</gene>
<reference evidence="2 3" key="1">
    <citation type="journal article" date="2009" name="Biosci. Biotechnol. Biochem.">
        <title>WeGAS: a web-based microbial genome annotation system.</title>
        <authorList>
            <person name="Lee D."/>
            <person name="Seo H."/>
            <person name="Park C."/>
            <person name="Park K."/>
        </authorList>
    </citation>
    <scope>NUCLEOTIDE SEQUENCE [LARGE SCALE GENOMIC DNA]</scope>
    <source>
        <strain evidence="3">ATCC 49049 / DSM 4359 / NBRC 107923 / NS-E</strain>
    </source>
</reference>
<feature type="transmembrane region" description="Helical" evidence="1">
    <location>
        <begin position="117"/>
        <end position="140"/>
    </location>
</feature>